<proteinExistence type="predicted"/>
<name>A0ABY2UY81_9RHOB</name>
<organism evidence="1 2">
    <name type="scientific">Parasedimentitalea maritima</name>
    <dbReference type="NCBI Taxonomy" id="2578117"/>
    <lineage>
        <taxon>Bacteria</taxon>
        <taxon>Pseudomonadati</taxon>
        <taxon>Pseudomonadota</taxon>
        <taxon>Alphaproteobacteria</taxon>
        <taxon>Rhodobacterales</taxon>
        <taxon>Paracoccaceae</taxon>
        <taxon>Parasedimentitalea</taxon>
    </lineage>
</organism>
<dbReference type="Proteomes" id="UP000305041">
    <property type="component" value="Unassembled WGS sequence"/>
</dbReference>
<reference evidence="1 2" key="1">
    <citation type="submission" date="2019-05" db="EMBL/GenBank/DDBJ databases">
        <title>Draft genome sequence of Pelagicola sp. DSW4-44.</title>
        <authorList>
            <person name="Oh J."/>
        </authorList>
    </citation>
    <scope>NUCLEOTIDE SEQUENCE [LARGE SCALE GENOMIC DNA]</scope>
    <source>
        <strain evidence="1 2">DSW4-44</strain>
    </source>
</reference>
<dbReference type="EMBL" id="VAUA01000002">
    <property type="protein sequence ID" value="TLP67837.1"/>
    <property type="molecule type" value="Genomic_DNA"/>
</dbReference>
<keyword evidence="2" id="KW-1185">Reference proteome</keyword>
<evidence type="ECO:0000313" key="1">
    <source>
        <dbReference type="EMBL" id="TLP67837.1"/>
    </source>
</evidence>
<accession>A0ABY2UY81</accession>
<protein>
    <submittedName>
        <fullName evidence="1">Uncharacterized protein</fullName>
    </submittedName>
</protein>
<comment type="caution">
    <text evidence="1">The sequence shown here is derived from an EMBL/GenBank/DDBJ whole genome shotgun (WGS) entry which is preliminary data.</text>
</comment>
<dbReference type="RefSeq" id="WP_138161866.1">
    <property type="nucleotide sequence ID" value="NZ_VAUA01000002.1"/>
</dbReference>
<evidence type="ECO:0000313" key="2">
    <source>
        <dbReference type="Proteomes" id="UP000305041"/>
    </source>
</evidence>
<sequence length="143" mass="16208">MQKKSELKQVEYHAAENPHVGDFECPNCTKSVPAWRSSGMSDLGPHFYCSDCNNAIFRQSDQKLIWEKRGDDELQKITETLPNCDCGGRFKPGENPKCPDCKWEFKHQGSAIERLSDPHLILVDGAILYGEDGPEYQLHIIAK</sequence>
<gene>
    <name evidence="1" type="ORF">FEE96_04715</name>
</gene>